<reference evidence="6 12" key="2">
    <citation type="submission" date="2019-11" db="EMBL/GenBank/DDBJ databases">
        <title>Molecular typing, antibiotic resistance determination and virulence profiling for 36 multidrug-resistant clinical Klebsiella pneumoniae isolates using second- and third-generation sequencing.</title>
        <authorList>
            <person name="Shelenkov A."/>
            <person name="Mikhaylova Y."/>
            <person name="Yanushevich Y."/>
            <person name="Samoilov A."/>
            <person name="Petrova L."/>
            <person name="Fomina V."/>
            <person name="Gusarov V."/>
            <person name="Zamyatin M."/>
            <person name="Shagin D."/>
        </authorList>
    </citation>
    <scope>NUCLEOTIDE SEQUENCE [LARGE SCALE GENOMIC DNA]</scope>
    <source>
        <strain evidence="6 12">CriePir226</strain>
    </source>
</reference>
<evidence type="ECO:0000256" key="5">
    <source>
        <dbReference type="SAM" id="Phobius"/>
    </source>
</evidence>
<dbReference type="Pfam" id="PF03595">
    <property type="entry name" value="SLAC1"/>
    <property type="match status" value="1"/>
</dbReference>
<keyword evidence="2 5" id="KW-0812">Transmembrane</keyword>
<feature type="transmembrane region" description="Helical" evidence="5">
    <location>
        <begin position="168"/>
        <end position="188"/>
    </location>
</feature>
<dbReference type="EMBL" id="WJVL01000015">
    <property type="protein sequence ID" value="MRJ98210.1"/>
    <property type="molecule type" value="Genomic_DNA"/>
</dbReference>
<dbReference type="GO" id="GO:0005886">
    <property type="term" value="C:plasma membrane"/>
    <property type="evidence" value="ECO:0007669"/>
    <property type="project" value="TreeGrafter"/>
</dbReference>
<evidence type="ECO:0000256" key="2">
    <source>
        <dbReference type="ARBA" id="ARBA00022692"/>
    </source>
</evidence>
<feature type="transmembrane region" description="Helical" evidence="5">
    <location>
        <begin position="194"/>
        <end position="216"/>
    </location>
</feature>
<dbReference type="EMBL" id="SDDB01000008">
    <property type="protein sequence ID" value="TCY41218.1"/>
    <property type="molecule type" value="Genomic_DNA"/>
</dbReference>
<dbReference type="PANTHER" id="PTHR37955">
    <property type="entry name" value="TELLURITE RESISTANCE PROTEIN TEHA"/>
    <property type="match status" value="1"/>
</dbReference>
<dbReference type="AlphaFoldDB" id="A0A483RX55"/>
<comment type="subcellular location">
    <subcellularLocation>
        <location evidence="1">Membrane</location>
        <topology evidence="1">Multi-pass membrane protein</topology>
    </subcellularLocation>
</comment>
<evidence type="ECO:0000313" key="7">
    <source>
        <dbReference type="EMBL" id="TCW79024.1"/>
    </source>
</evidence>
<dbReference type="InterPro" id="IPR052951">
    <property type="entry name" value="Tellurite_res_ion_channel"/>
</dbReference>
<feature type="transmembrane region" description="Helical" evidence="5">
    <location>
        <begin position="136"/>
        <end position="156"/>
    </location>
</feature>
<feature type="transmembrane region" description="Helical" evidence="5">
    <location>
        <begin position="284"/>
        <end position="301"/>
    </location>
</feature>
<evidence type="ECO:0000256" key="3">
    <source>
        <dbReference type="ARBA" id="ARBA00022989"/>
    </source>
</evidence>
<protein>
    <submittedName>
        <fullName evidence="9">C4-dicarboxylate transporter</fullName>
    </submittedName>
</protein>
<reference evidence="9" key="1">
    <citation type="submission" date="2019-01" db="EMBL/GenBank/DDBJ databases">
        <authorList>
            <person name="Lista F."/>
            <person name="Anselmo A."/>
        </authorList>
    </citation>
    <scope>NUCLEOTIDE SEQUENCE</scope>
    <source>
        <strain evidence="10">13R</strain>
        <strain evidence="9">20R</strain>
        <strain evidence="8">21S</strain>
        <strain evidence="7">25S</strain>
        <strain evidence="11">5R</strain>
    </source>
</reference>
<keyword evidence="4 5" id="KW-0472">Membrane</keyword>
<proteinExistence type="predicted"/>
<dbReference type="Proteomes" id="UP000441029">
    <property type="component" value="Unassembled WGS sequence"/>
</dbReference>
<sequence>MAQDQYSGNLACICPGRSNFARKLKVRYTVSEKFQTVSFDLYSSVMGITGLGLVWRAAAKTYDVSALPGEVFLATGLAVFLVLTGIQLLRLVFCRQIILAEWHSRASKNFFCAATISGFLLAMGLLPYSILLAKVLWIAAVAAQIFFLTCTFRRWLIDQLDTHEISPVWLIPMVGNASPAFAGVDLGFPGLSKMLLFSALLCWALFMPLILWRIVFVRPVTPQKAMPGLAIMVSAPAVIAVGLYCIYGGMNDVIEFMAWTALFFAIVLISLWRRMIPDTFGRIWWGFTFPSTALASALIRVDAASMTTLNHTLALAALTFATFVVCSIIVMTVRQSLLTLCWGRHAKHSG</sequence>
<feature type="transmembrane region" description="Helical" evidence="5">
    <location>
        <begin position="228"/>
        <end position="250"/>
    </location>
</feature>
<dbReference type="PANTHER" id="PTHR37955:SF1">
    <property type="entry name" value="DEP DOMAIN-CONTAINING PROTEIN"/>
    <property type="match status" value="1"/>
</dbReference>
<dbReference type="EMBL" id="SDDI01000014">
    <property type="protein sequence ID" value="TCY82033.1"/>
    <property type="molecule type" value="Genomic_DNA"/>
</dbReference>
<keyword evidence="3 5" id="KW-1133">Transmembrane helix</keyword>
<evidence type="ECO:0000313" key="10">
    <source>
        <dbReference type="EMBL" id="TCY82033.1"/>
    </source>
</evidence>
<dbReference type="EMBL" id="SDCB01000001">
    <property type="protein sequence ID" value="TCX04610.1"/>
    <property type="molecule type" value="Genomic_DNA"/>
</dbReference>
<evidence type="ECO:0000313" key="11">
    <source>
        <dbReference type="EMBL" id="TCZ52181.1"/>
    </source>
</evidence>
<feature type="transmembrane region" description="Helical" evidence="5">
    <location>
        <begin position="71"/>
        <end position="89"/>
    </location>
</feature>
<feature type="transmembrane region" description="Helical" evidence="5">
    <location>
        <begin position="313"/>
        <end position="333"/>
    </location>
</feature>
<evidence type="ECO:0000313" key="8">
    <source>
        <dbReference type="EMBL" id="TCX04610.1"/>
    </source>
</evidence>
<evidence type="ECO:0000256" key="1">
    <source>
        <dbReference type="ARBA" id="ARBA00004141"/>
    </source>
</evidence>
<feature type="transmembrane region" description="Helical" evidence="5">
    <location>
        <begin position="256"/>
        <end position="272"/>
    </location>
</feature>
<dbReference type="Gene3D" id="1.50.10.150">
    <property type="entry name" value="Voltage-dependent anion channel"/>
    <property type="match status" value="1"/>
</dbReference>
<evidence type="ECO:0000313" key="6">
    <source>
        <dbReference type="EMBL" id="MRJ98210.1"/>
    </source>
</evidence>
<name>A0A483RX55_KLEPN</name>
<dbReference type="EMBL" id="SDBX01000001">
    <property type="protein sequence ID" value="TCW79024.1"/>
    <property type="molecule type" value="Genomic_DNA"/>
</dbReference>
<feature type="transmembrane region" description="Helical" evidence="5">
    <location>
        <begin position="110"/>
        <end position="130"/>
    </location>
</feature>
<evidence type="ECO:0000256" key="4">
    <source>
        <dbReference type="ARBA" id="ARBA00023136"/>
    </source>
</evidence>
<dbReference type="InterPro" id="IPR038665">
    <property type="entry name" value="Voltage-dep_anion_channel_sf"/>
</dbReference>
<comment type="caution">
    <text evidence="9">The sequence shown here is derived from an EMBL/GenBank/DDBJ whole genome shotgun (WGS) entry which is preliminary data.</text>
</comment>
<dbReference type="GO" id="GO:0046583">
    <property type="term" value="F:monoatomic cation efflux transmembrane transporter activity"/>
    <property type="evidence" value="ECO:0007669"/>
    <property type="project" value="TreeGrafter"/>
</dbReference>
<dbReference type="EMBL" id="SDDQ01000011">
    <property type="protein sequence ID" value="TCZ52181.1"/>
    <property type="molecule type" value="Genomic_DNA"/>
</dbReference>
<evidence type="ECO:0000313" key="9">
    <source>
        <dbReference type="EMBL" id="TCY41218.1"/>
    </source>
</evidence>
<dbReference type="InterPro" id="IPR004695">
    <property type="entry name" value="SLAC1/Mae1/Ssu1/TehA"/>
</dbReference>
<evidence type="ECO:0000313" key="12">
    <source>
        <dbReference type="Proteomes" id="UP000441029"/>
    </source>
</evidence>
<organism evidence="9">
    <name type="scientific">Klebsiella pneumoniae</name>
    <dbReference type="NCBI Taxonomy" id="573"/>
    <lineage>
        <taxon>Bacteria</taxon>
        <taxon>Pseudomonadati</taxon>
        <taxon>Pseudomonadota</taxon>
        <taxon>Gammaproteobacteria</taxon>
        <taxon>Enterobacterales</taxon>
        <taxon>Enterobacteriaceae</taxon>
        <taxon>Klebsiella/Raoultella group</taxon>
        <taxon>Klebsiella</taxon>
        <taxon>Klebsiella pneumoniae complex</taxon>
    </lineage>
</organism>
<accession>A0A483RX55</accession>
<gene>
    <name evidence="8" type="ORF">ETE82_02875</name>
    <name evidence="7" type="ORF">ETE95_00025</name>
    <name evidence="9" type="ORF">ETF04_07815</name>
    <name evidence="10" type="ORF">ETH49_13655</name>
    <name evidence="11" type="ORF">ETH65_09500</name>
    <name evidence="6" type="ORF">GJJ01_19965</name>
</gene>
<feature type="transmembrane region" description="Helical" evidence="5">
    <location>
        <begin position="41"/>
        <end position="59"/>
    </location>
</feature>